<dbReference type="Pfam" id="PF05970">
    <property type="entry name" value="PIF1"/>
    <property type="match status" value="1"/>
</dbReference>
<evidence type="ECO:0000256" key="6">
    <source>
        <dbReference type="SAM" id="MobiDB-lite"/>
    </source>
</evidence>
<dbReference type="Gene3D" id="3.90.70.40">
    <property type="match status" value="1"/>
</dbReference>
<keyword evidence="5" id="KW-0234">DNA repair</keyword>
<feature type="region of interest" description="Disordered" evidence="6">
    <location>
        <begin position="593"/>
        <end position="625"/>
    </location>
</feature>
<comment type="catalytic activity">
    <reaction evidence="5">
        <text>ATP + H2O = ADP + phosphate + H(+)</text>
        <dbReference type="Rhea" id="RHEA:13065"/>
        <dbReference type="ChEBI" id="CHEBI:15377"/>
        <dbReference type="ChEBI" id="CHEBI:15378"/>
        <dbReference type="ChEBI" id="CHEBI:30616"/>
        <dbReference type="ChEBI" id="CHEBI:43474"/>
        <dbReference type="ChEBI" id="CHEBI:456216"/>
        <dbReference type="EC" id="5.6.2.3"/>
    </reaction>
</comment>
<feature type="compositionally biased region" description="Pro residues" evidence="6">
    <location>
        <begin position="1764"/>
        <end position="1785"/>
    </location>
</feature>
<dbReference type="InterPro" id="IPR010285">
    <property type="entry name" value="DNA_helicase_pif1-like_DEAD"/>
</dbReference>
<dbReference type="EC" id="5.6.2.3" evidence="5"/>
<dbReference type="GO" id="GO:0006310">
    <property type="term" value="P:DNA recombination"/>
    <property type="evidence" value="ECO:0007669"/>
    <property type="project" value="UniProtKB-KW"/>
</dbReference>
<dbReference type="SMART" id="SM01246">
    <property type="entry name" value="Josephin"/>
    <property type="match status" value="1"/>
</dbReference>
<feature type="domain" description="AAA+ ATPase" evidence="7">
    <location>
        <begin position="1196"/>
        <end position="1350"/>
    </location>
</feature>
<evidence type="ECO:0000256" key="2">
    <source>
        <dbReference type="ARBA" id="ARBA00022670"/>
    </source>
</evidence>
<evidence type="ECO:0000313" key="11">
    <source>
        <dbReference type="Proteomes" id="UP001152797"/>
    </source>
</evidence>
<keyword evidence="5" id="KW-0347">Helicase</keyword>
<evidence type="ECO:0000256" key="1">
    <source>
        <dbReference type="ARBA" id="ARBA00000707"/>
    </source>
</evidence>
<reference evidence="10 11" key="2">
    <citation type="submission" date="2024-05" db="EMBL/GenBank/DDBJ databases">
        <authorList>
            <person name="Chen Y."/>
            <person name="Shah S."/>
            <person name="Dougan E. K."/>
            <person name="Thang M."/>
            <person name="Chan C."/>
        </authorList>
    </citation>
    <scope>NUCLEOTIDE SEQUENCE [LARGE SCALE GENOMIC DNA]</scope>
</reference>
<dbReference type="GO" id="GO:0006281">
    <property type="term" value="P:DNA repair"/>
    <property type="evidence" value="ECO:0007669"/>
    <property type="project" value="UniProtKB-KW"/>
</dbReference>
<feature type="compositionally biased region" description="Basic and acidic residues" evidence="6">
    <location>
        <begin position="1712"/>
        <end position="1730"/>
    </location>
</feature>
<dbReference type="InterPro" id="IPR051055">
    <property type="entry name" value="PIF1_helicase"/>
</dbReference>
<dbReference type="SUPFAM" id="SSF52540">
    <property type="entry name" value="P-loop containing nucleoside triphosphate hydrolases"/>
    <property type="match status" value="2"/>
</dbReference>
<dbReference type="EMBL" id="CAMXCT020000356">
    <property type="protein sequence ID" value="CAL1131006.1"/>
    <property type="molecule type" value="Genomic_DNA"/>
</dbReference>
<dbReference type="SMART" id="SM00382">
    <property type="entry name" value="AAA"/>
    <property type="match status" value="1"/>
</dbReference>
<evidence type="ECO:0000259" key="7">
    <source>
        <dbReference type="SMART" id="SM00382"/>
    </source>
</evidence>
<sequence length="1939" mass="217477">MPACGRCGEGTRRGRGRGWCSNEACREAEKKENEEKQQAAKHQQQIERRGQGAGRRGPRPSEDVLVEQEAKRLRKEEREEKEAARQARKEEREEKEAVRQARKEERKEKDAGERGPCPGEGTAGTGRPMDTEEVRAEREEIRLGLAFFGENDFEDVKASYEEFLGKWGRFGLSKACEEYGTLTPGKHCCRSKTTQKIACKNCREKRTKYALPPLPPVPAPLVALSSLEKRLLAMAKVDQVLIDKLPAGGPSAQWGRMYVTPMDEPCLCNVLDGAELGEDGQVYVNGVQGMLSSTARLQPLQVALQTLQAEHTAYKDSPAVEKTLADMTHILEYMPTAQPLPDHDEPALNGEENLEVTYLLPRDPAIPKADRRDLQELRRKAGHTEVNIDTKLFPHLFPDGQGGYDPDAYPKFVEYARKRLLGQDGRFENDAAYIMWLLEEQMKKHLSGNINVRMKGQLAPKLGDRYADFNHQILTALRDLPGTQPYLFSKRGVALGMYEQLGKPQFFLTLTCHAKQPNILAAVITAKLIRMHGCAPCDEVAEVLHQYQRDENYKWHGMTATQLCNSMPAIVARQFTHGLRQLLHWLGAEDFAAEGADEQDRPGEEGGNSKRRGEDEEYEAAPAMGEDGRFHKVKQDRRPFKVLDYIVRIEWQKRGYPHAHILLWADVPDVSGKKRPERTAAEEEEEEMADWSDEDVCANIVPASAEDLSDKYISTKSANRWMKDERVEPETRGVMAKLATMVEHSCGPYCGKFPLGACRFGFPRAAEKQTRWRTPQEQFASRWKSSLAARRHEDDGFVGQYNKAILRQWRASMDLQVVCELNCASKYILGYCFKSEEDLAAKKPVDDILQTYLQDTGRMDLSNNEVYKAAHAATQGRTTSTFEGVRYILGYSPVFFSRDNVWLQVGPPSTWTLSVPQVDEEQALRDPAAYKDKQQEAGQHVPSAHRWYQQLQQHFPDVEITVPVEGRAPVSRPWREITFFDFAAGFRFGGRVFNPDKVEARKRPAIVGHRNYSPDLQPEEFYYSKLLLYLRWVEPGDWLTEADCRSHAAAFHRIAMDCDQHPTFLQSVCFPKLDGTVQAARELQAVQAVMFLKAKLDDATWTRTRAEEDNYQDSIRIMQALKERHGEDIDFMAPDNVPTGPATDIFAPVEGGEEAFNMLTVEDPSPDVLKQRHCMEYILRSVLEGPNSKDRGNIQERLNLLVHGPGGCGKSVVIRAAAHMLRQSGRGVLLTAPTGVAAFNINGTTLHFSLQIPVQNQSYGKVGDVPLPRGERLAMLQSHLKHVDILMVDEMSFVSSDLLERMDQHLRLARDMPHHPFGGLHVIFIGDLYQLPPPGGRPIFASKLWERFELCELEGNQRAGQDPAWAALLARVRLGRWTDEDLRVLESWDTVKHRSLQPAPGAVHLYATRAAVATRNHYYIQDHVESTNADLHECPAVDTSVGSGAPLPPEKAWPDPEDTGGMELLRRLAEAAKVMLRMNLDVQDGLVNGACGIVEHIDTYNTREVEKVWVKFEKGAGSRWQAANETQCVAIRRCSASFDDKDGNKAERRQIPLVLAKATTIHKSQAATYRAGVHARLDKHVKQDGQAYVALSRSPTEALCTLERFDPASLHFNVNAQRALAVLLEQQARRGGPRKASLQQLWEEALRPAESHGYYQQLLDSLPRPNWKEYDEEQRAKAGPAENGGTLTCPRCGWTADDDGGYKKHKATCPAKKPEAKAKGKAKAKAEPKPKAKPKAKGGKGAATEEEPGEAPTPATKTRRQGMDPPPPPSPPPLPPPADPPPDDLPLPAQCFFFQRQQAAHCGMHALNNSLGGALFTPAAMKTAAQSYLQEMQGIDGAAREHIRPGGWYSVQVLYIALFNRGYTLNFDQPVQSLQEAHLAPALVQNWNSQHWVAYRWGQDGAIYLLDSMSDGPQRMLEEEFSASLTMHWTYAVEPTANP</sequence>
<dbReference type="InterPro" id="IPR003593">
    <property type="entry name" value="AAA+_ATPase"/>
</dbReference>
<dbReference type="Proteomes" id="UP001152797">
    <property type="component" value="Unassembled WGS sequence"/>
</dbReference>
<dbReference type="InterPro" id="IPR027417">
    <property type="entry name" value="P-loop_NTPase"/>
</dbReference>
<evidence type="ECO:0000259" key="8">
    <source>
        <dbReference type="SMART" id="SM01246"/>
    </source>
</evidence>
<feature type="compositionally biased region" description="Basic and acidic residues" evidence="6">
    <location>
        <begin position="68"/>
        <end position="113"/>
    </location>
</feature>
<dbReference type="Pfam" id="PF02099">
    <property type="entry name" value="Josephin"/>
    <property type="match status" value="1"/>
</dbReference>
<feature type="compositionally biased region" description="Basic and acidic residues" evidence="6">
    <location>
        <begin position="28"/>
        <end position="50"/>
    </location>
</feature>
<dbReference type="Gene3D" id="1.10.287.10">
    <property type="entry name" value="S15/NS1, RNA-binding"/>
    <property type="match status" value="1"/>
</dbReference>
<dbReference type="EMBL" id="CAMXCT030000356">
    <property type="protein sequence ID" value="CAL4764943.1"/>
    <property type="molecule type" value="Genomic_DNA"/>
</dbReference>
<keyword evidence="5" id="KW-0227">DNA damage</keyword>
<comment type="catalytic activity">
    <reaction evidence="1">
        <text>Thiol-dependent hydrolysis of ester, thioester, amide, peptide and isopeptide bonds formed by the C-terminal Gly of ubiquitin (a 76-residue protein attached to proteins as an intracellular targeting signal).</text>
        <dbReference type="EC" id="3.4.19.12"/>
    </reaction>
</comment>
<keyword evidence="4 5" id="KW-0378">Hydrolase</keyword>
<feature type="compositionally biased region" description="Acidic residues" evidence="6">
    <location>
        <begin position="682"/>
        <end position="691"/>
    </location>
</feature>
<gene>
    <name evidence="9" type="ORF">C1SCF055_LOCUS5757</name>
</gene>
<keyword evidence="5" id="KW-0067">ATP-binding</keyword>
<accession>A0A9P1FIW5</accession>
<reference evidence="9" key="1">
    <citation type="submission" date="2022-10" db="EMBL/GenBank/DDBJ databases">
        <authorList>
            <person name="Chen Y."/>
            <person name="Dougan E. K."/>
            <person name="Chan C."/>
            <person name="Rhodes N."/>
            <person name="Thang M."/>
        </authorList>
    </citation>
    <scope>NUCLEOTIDE SEQUENCE</scope>
</reference>
<keyword evidence="5" id="KW-0547">Nucleotide-binding</keyword>
<name>A0A9P1FIW5_9DINO</name>
<dbReference type="GO" id="GO:0043139">
    <property type="term" value="F:5'-3' DNA helicase activity"/>
    <property type="evidence" value="ECO:0007669"/>
    <property type="project" value="UniProtKB-EC"/>
</dbReference>
<evidence type="ECO:0000313" key="9">
    <source>
        <dbReference type="EMBL" id="CAI3977631.1"/>
    </source>
</evidence>
<evidence type="ECO:0000256" key="3">
    <source>
        <dbReference type="ARBA" id="ARBA00022786"/>
    </source>
</evidence>
<keyword evidence="11" id="KW-1185">Reference proteome</keyword>
<keyword evidence="3" id="KW-0833">Ubl conjugation pathway</keyword>
<organism evidence="9">
    <name type="scientific">Cladocopium goreaui</name>
    <dbReference type="NCBI Taxonomy" id="2562237"/>
    <lineage>
        <taxon>Eukaryota</taxon>
        <taxon>Sar</taxon>
        <taxon>Alveolata</taxon>
        <taxon>Dinophyceae</taxon>
        <taxon>Suessiales</taxon>
        <taxon>Symbiodiniaceae</taxon>
        <taxon>Cladocopium</taxon>
    </lineage>
</organism>
<comment type="similarity">
    <text evidence="5">Belongs to the helicase family.</text>
</comment>
<keyword evidence="5" id="KW-0233">DNA recombination</keyword>
<feature type="compositionally biased region" description="Basic and acidic residues" evidence="6">
    <location>
        <begin position="598"/>
        <end position="614"/>
    </location>
</feature>
<protein>
    <recommendedName>
        <fullName evidence="5">ATP-dependent DNA helicase</fullName>
        <ecNumber evidence="5">5.6.2.3</ecNumber>
    </recommendedName>
</protein>
<feature type="compositionally biased region" description="Basic and acidic residues" evidence="6">
    <location>
        <begin position="672"/>
        <end position="681"/>
    </location>
</feature>
<dbReference type="GO" id="GO:0000723">
    <property type="term" value="P:telomere maintenance"/>
    <property type="evidence" value="ECO:0007669"/>
    <property type="project" value="InterPro"/>
</dbReference>
<dbReference type="GO" id="GO:0006508">
    <property type="term" value="P:proteolysis"/>
    <property type="evidence" value="ECO:0007669"/>
    <property type="project" value="UniProtKB-KW"/>
</dbReference>
<dbReference type="PANTHER" id="PTHR47642:SF6">
    <property type="entry name" value="ATP-DEPENDENT DNA HELICASE"/>
    <property type="match status" value="1"/>
</dbReference>
<dbReference type="InterPro" id="IPR006155">
    <property type="entry name" value="Josephin"/>
</dbReference>
<evidence type="ECO:0000313" key="10">
    <source>
        <dbReference type="EMBL" id="CAL4764943.1"/>
    </source>
</evidence>
<evidence type="ECO:0000256" key="4">
    <source>
        <dbReference type="ARBA" id="ARBA00022801"/>
    </source>
</evidence>
<feature type="region of interest" description="Disordered" evidence="6">
    <location>
        <begin position="28"/>
        <end position="132"/>
    </location>
</feature>
<dbReference type="Pfam" id="PF14214">
    <property type="entry name" value="Helitron_like_N"/>
    <property type="match status" value="1"/>
</dbReference>
<evidence type="ECO:0000256" key="5">
    <source>
        <dbReference type="RuleBase" id="RU363044"/>
    </source>
</evidence>
<keyword evidence="2" id="KW-0645">Protease</keyword>
<dbReference type="GO" id="GO:0016579">
    <property type="term" value="P:protein deubiquitination"/>
    <property type="evidence" value="ECO:0007669"/>
    <property type="project" value="InterPro"/>
</dbReference>
<dbReference type="GO" id="GO:0004843">
    <property type="term" value="F:cysteine-type deubiquitinase activity"/>
    <property type="evidence" value="ECO:0007669"/>
    <property type="project" value="UniProtKB-EC"/>
</dbReference>
<dbReference type="PANTHER" id="PTHR47642">
    <property type="entry name" value="ATP-DEPENDENT DNA HELICASE"/>
    <property type="match status" value="1"/>
</dbReference>
<feature type="domain" description="Josephin" evidence="8">
    <location>
        <begin position="1796"/>
        <end position="1936"/>
    </location>
</feature>
<comment type="caution">
    <text evidence="9">The sequence shown here is derived from an EMBL/GenBank/DDBJ whole genome shotgun (WGS) entry which is preliminary data.</text>
</comment>
<dbReference type="OrthoDB" id="412232at2759"/>
<feature type="region of interest" description="Disordered" evidence="6">
    <location>
        <begin position="1670"/>
        <end position="1788"/>
    </location>
</feature>
<dbReference type="EMBL" id="CAMXCT010000356">
    <property type="protein sequence ID" value="CAI3977631.1"/>
    <property type="molecule type" value="Genomic_DNA"/>
</dbReference>
<proteinExistence type="inferred from homology"/>
<dbReference type="GO" id="GO:0005524">
    <property type="term" value="F:ATP binding"/>
    <property type="evidence" value="ECO:0007669"/>
    <property type="project" value="UniProtKB-KW"/>
</dbReference>
<feature type="region of interest" description="Disordered" evidence="6">
    <location>
        <begin position="672"/>
        <end position="691"/>
    </location>
</feature>
<dbReference type="Gene3D" id="3.40.50.300">
    <property type="entry name" value="P-loop containing nucleotide triphosphate hydrolases"/>
    <property type="match status" value="1"/>
</dbReference>
<comment type="cofactor">
    <cofactor evidence="5">
        <name>Mg(2+)</name>
        <dbReference type="ChEBI" id="CHEBI:18420"/>
    </cofactor>
</comment>
<dbReference type="InterPro" id="IPR025476">
    <property type="entry name" value="Helitron_helicase-like"/>
</dbReference>